<evidence type="ECO:0000256" key="2">
    <source>
        <dbReference type="SAM" id="Phobius"/>
    </source>
</evidence>
<protein>
    <submittedName>
        <fullName evidence="3">Uncharacterized protein</fullName>
    </submittedName>
</protein>
<evidence type="ECO:0000256" key="1">
    <source>
        <dbReference type="SAM" id="MobiDB-lite"/>
    </source>
</evidence>
<organism evidence="3">
    <name type="scientific">Anthurium amnicola</name>
    <dbReference type="NCBI Taxonomy" id="1678845"/>
    <lineage>
        <taxon>Eukaryota</taxon>
        <taxon>Viridiplantae</taxon>
        <taxon>Streptophyta</taxon>
        <taxon>Embryophyta</taxon>
        <taxon>Tracheophyta</taxon>
        <taxon>Spermatophyta</taxon>
        <taxon>Magnoliopsida</taxon>
        <taxon>Liliopsida</taxon>
        <taxon>Araceae</taxon>
        <taxon>Pothoideae</taxon>
        <taxon>Potheae</taxon>
        <taxon>Anthurium</taxon>
    </lineage>
</organism>
<gene>
    <name evidence="3" type="ORF">g.107936</name>
</gene>
<accession>A0A1D1YFQ1</accession>
<reference evidence="3" key="1">
    <citation type="submission" date="2015-07" db="EMBL/GenBank/DDBJ databases">
        <title>Transcriptome Assembly of Anthurium amnicola.</title>
        <authorList>
            <person name="Suzuki J."/>
        </authorList>
    </citation>
    <scope>NUCLEOTIDE SEQUENCE</scope>
</reference>
<keyword evidence="2" id="KW-0812">Transmembrane</keyword>
<sequence>MELEAVNKVGPGSHATAAAGLEGFVRSVVESLLAQAVQAAGESVVLFLLAMGSLSDDGGVMGEKDDVDERYIIHLVRRSKNQVTPENKDDGDSGGDDDEDEDEDEDEDVVHFLVITDKQIEGILFFFFGCVYDILFPPWVCLAISIRWGKTSVFLFGGHNHV</sequence>
<evidence type="ECO:0000313" key="3">
    <source>
        <dbReference type="EMBL" id="JAT53453.1"/>
    </source>
</evidence>
<proteinExistence type="predicted"/>
<feature type="transmembrane region" description="Helical" evidence="2">
    <location>
        <begin position="123"/>
        <end position="146"/>
    </location>
</feature>
<keyword evidence="2" id="KW-0472">Membrane</keyword>
<dbReference type="AlphaFoldDB" id="A0A1D1YFQ1"/>
<name>A0A1D1YFQ1_9ARAE</name>
<feature type="region of interest" description="Disordered" evidence="1">
    <location>
        <begin position="81"/>
        <end position="104"/>
    </location>
</feature>
<feature type="compositionally biased region" description="Acidic residues" evidence="1">
    <location>
        <begin position="92"/>
        <end position="104"/>
    </location>
</feature>
<dbReference type="EMBL" id="GDJX01014483">
    <property type="protein sequence ID" value="JAT53453.1"/>
    <property type="molecule type" value="Transcribed_RNA"/>
</dbReference>
<keyword evidence="2" id="KW-1133">Transmembrane helix</keyword>